<gene>
    <name evidence="5" type="ORF">FVD38_17195</name>
</gene>
<proteinExistence type="predicted"/>
<feature type="transmembrane region" description="Helical" evidence="4">
    <location>
        <begin position="245"/>
        <end position="263"/>
    </location>
</feature>
<dbReference type="InterPro" id="IPR036259">
    <property type="entry name" value="MFS_trans_sf"/>
</dbReference>
<dbReference type="Gene3D" id="1.20.1250.20">
    <property type="entry name" value="MFS general substrate transporter like domains"/>
    <property type="match status" value="1"/>
</dbReference>
<feature type="transmembrane region" description="Helical" evidence="4">
    <location>
        <begin position="163"/>
        <end position="182"/>
    </location>
</feature>
<reference evidence="5 6" key="1">
    <citation type="submission" date="2019-08" db="EMBL/GenBank/DDBJ databases">
        <title>Massilia golmudensis sp. nov., isolated from sand in the Qinghai-Tibetan Plateau.</title>
        <authorList>
            <person name="Zhang B."/>
        </authorList>
    </citation>
    <scope>NUCLEOTIDE SEQUENCE [LARGE SCALE GENOMIC DNA]</scope>
    <source>
        <strain evidence="5 6">GEM5</strain>
    </source>
</reference>
<feature type="transmembrane region" description="Helical" evidence="4">
    <location>
        <begin position="46"/>
        <end position="66"/>
    </location>
</feature>
<dbReference type="Proteomes" id="UP000321413">
    <property type="component" value="Unassembled WGS sequence"/>
</dbReference>
<keyword evidence="3 4" id="KW-0472">Membrane</keyword>
<dbReference type="Pfam" id="PF07690">
    <property type="entry name" value="MFS_1"/>
    <property type="match status" value="1"/>
</dbReference>
<feature type="transmembrane region" description="Helical" evidence="4">
    <location>
        <begin position="73"/>
        <end position="90"/>
    </location>
</feature>
<evidence type="ECO:0000256" key="1">
    <source>
        <dbReference type="ARBA" id="ARBA00022692"/>
    </source>
</evidence>
<evidence type="ECO:0000256" key="2">
    <source>
        <dbReference type="ARBA" id="ARBA00022989"/>
    </source>
</evidence>
<organism evidence="5 6">
    <name type="scientific">Massilia arenae</name>
    <dbReference type="NCBI Taxonomy" id="2603288"/>
    <lineage>
        <taxon>Bacteria</taxon>
        <taxon>Pseudomonadati</taxon>
        <taxon>Pseudomonadota</taxon>
        <taxon>Betaproteobacteria</taxon>
        <taxon>Burkholderiales</taxon>
        <taxon>Oxalobacteraceae</taxon>
        <taxon>Telluria group</taxon>
        <taxon>Massilia</taxon>
    </lineage>
</organism>
<dbReference type="EMBL" id="VPFD01000018">
    <property type="protein sequence ID" value="TXF98403.1"/>
    <property type="molecule type" value="Genomic_DNA"/>
</dbReference>
<comment type="caution">
    <text evidence="5">The sequence shown here is derived from an EMBL/GenBank/DDBJ whole genome shotgun (WGS) entry which is preliminary data.</text>
</comment>
<dbReference type="InterPro" id="IPR050327">
    <property type="entry name" value="Proton-linked_MCT"/>
</dbReference>
<feature type="transmembrane region" description="Helical" evidence="4">
    <location>
        <begin position="214"/>
        <end position="233"/>
    </location>
</feature>
<dbReference type="RefSeq" id="WP_147935944.1">
    <property type="nucleotide sequence ID" value="NZ_VPFD01000018.1"/>
</dbReference>
<dbReference type="PANTHER" id="PTHR11360:SF290">
    <property type="entry name" value="MONOCARBOXYLATE MFS PERMEASE"/>
    <property type="match status" value="1"/>
</dbReference>
<feature type="transmembrane region" description="Helical" evidence="4">
    <location>
        <begin position="334"/>
        <end position="358"/>
    </location>
</feature>
<feature type="transmembrane region" description="Helical" evidence="4">
    <location>
        <begin position="275"/>
        <end position="293"/>
    </location>
</feature>
<feature type="transmembrane region" description="Helical" evidence="4">
    <location>
        <begin position="364"/>
        <end position="383"/>
    </location>
</feature>
<dbReference type="GO" id="GO:0022857">
    <property type="term" value="F:transmembrane transporter activity"/>
    <property type="evidence" value="ECO:0007669"/>
    <property type="project" value="InterPro"/>
</dbReference>
<keyword evidence="1 4" id="KW-0812">Transmembrane</keyword>
<evidence type="ECO:0000256" key="4">
    <source>
        <dbReference type="SAM" id="Phobius"/>
    </source>
</evidence>
<dbReference type="AlphaFoldDB" id="A0A5C7FUL6"/>
<keyword evidence="6" id="KW-1185">Reference proteome</keyword>
<evidence type="ECO:0000256" key="3">
    <source>
        <dbReference type="ARBA" id="ARBA00023136"/>
    </source>
</evidence>
<dbReference type="PANTHER" id="PTHR11360">
    <property type="entry name" value="MONOCARBOXYLATE TRANSPORTER"/>
    <property type="match status" value="1"/>
</dbReference>
<protein>
    <submittedName>
        <fullName evidence="5">MFS transporter</fullName>
    </submittedName>
</protein>
<sequence length="401" mass="42826">MNSQWRTIGILACTQIISWGSLYYAFSILAPSIQRELGWSPTLVFGAYSWSLLIAGLVATPIGILLDRHGGQLVMGTGSVVCGIGFFLLSEARSPVVYVTSWTILGLAMGLTLYEAAFATINRRFAATGRQAISTLTLFAGFASTIFWPLTQELNTLVGWRNSYLWFGATQLLVCLPLHLMLGREQSKSAAMTQTSRRSHTLAEAVRHPAFWKLALAFSANIFVFSALSVHLIPLLQEMGHSARIAILMSMLIGPLQVVGRILERTVARNTAPQLVGKFCFSALPAALAVILLFGVQAWAIACFCILYGLSNGVITIVRGTLPQAMFGSENYGAISGAMAGPALLAKASGPIIAAWVINQGGTPTLLIATLFGVAVVSVALYFSAVGREALRVTATDVPPA</sequence>
<dbReference type="InterPro" id="IPR011701">
    <property type="entry name" value="MFS"/>
</dbReference>
<feature type="transmembrane region" description="Helical" evidence="4">
    <location>
        <begin position="133"/>
        <end position="151"/>
    </location>
</feature>
<evidence type="ECO:0000313" key="6">
    <source>
        <dbReference type="Proteomes" id="UP000321413"/>
    </source>
</evidence>
<feature type="transmembrane region" description="Helical" evidence="4">
    <location>
        <begin position="299"/>
        <end position="322"/>
    </location>
</feature>
<keyword evidence="2 4" id="KW-1133">Transmembrane helix</keyword>
<dbReference type="SUPFAM" id="SSF103473">
    <property type="entry name" value="MFS general substrate transporter"/>
    <property type="match status" value="1"/>
</dbReference>
<feature type="transmembrane region" description="Helical" evidence="4">
    <location>
        <begin position="7"/>
        <end position="26"/>
    </location>
</feature>
<feature type="transmembrane region" description="Helical" evidence="4">
    <location>
        <begin position="96"/>
        <end position="121"/>
    </location>
</feature>
<evidence type="ECO:0000313" key="5">
    <source>
        <dbReference type="EMBL" id="TXF98403.1"/>
    </source>
</evidence>
<accession>A0A5C7FUL6</accession>
<name>A0A5C7FUL6_9BURK</name>